<dbReference type="GO" id="GO:0022857">
    <property type="term" value="F:transmembrane transporter activity"/>
    <property type="evidence" value="ECO:0007669"/>
    <property type="project" value="TreeGrafter"/>
</dbReference>
<evidence type="ECO:0000256" key="4">
    <source>
        <dbReference type="ARBA" id="ARBA00022989"/>
    </source>
</evidence>
<feature type="transmembrane region" description="Helical" evidence="6">
    <location>
        <begin position="113"/>
        <end position="134"/>
    </location>
</feature>
<evidence type="ECO:0000313" key="7">
    <source>
        <dbReference type="EMBL" id="OMH81485.1"/>
    </source>
</evidence>
<evidence type="ECO:0000313" key="8">
    <source>
        <dbReference type="Proteomes" id="UP000188320"/>
    </source>
</evidence>
<feature type="transmembrane region" description="Helical" evidence="6">
    <location>
        <begin position="52"/>
        <end position="75"/>
    </location>
</feature>
<dbReference type="SUPFAM" id="SSF103473">
    <property type="entry name" value="MFS general substrate transporter"/>
    <property type="match status" value="1"/>
</dbReference>
<gene>
    <name evidence="7" type="ORF">AX774_g5061</name>
</gene>
<evidence type="ECO:0000256" key="6">
    <source>
        <dbReference type="SAM" id="Phobius"/>
    </source>
</evidence>
<keyword evidence="4 6" id="KW-1133">Transmembrane helix</keyword>
<proteinExistence type="predicted"/>
<evidence type="ECO:0000256" key="5">
    <source>
        <dbReference type="ARBA" id="ARBA00023136"/>
    </source>
</evidence>
<evidence type="ECO:0000256" key="2">
    <source>
        <dbReference type="ARBA" id="ARBA00022448"/>
    </source>
</evidence>
<feature type="transmembrane region" description="Helical" evidence="6">
    <location>
        <begin position="140"/>
        <end position="167"/>
    </location>
</feature>
<dbReference type="OrthoDB" id="2985014at2759"/>
<feature type="transmembrane region" description="Helical" evidence="6">
    <location>
        <begin position="81"/>
        <end position="101"/>
    </location>
</feature>
<reference evidence="8" key="1">
    <citation type="submission" date="2017-01" db="EMBL/GenBank/DDBJ databases">
        <authorList>
            <person name="Wang Y."/>
            <person name="White M."/>
            <person name="Kvist S."/>
            <person name="Moncalvo J.-M."/>
        </authorList>
    </citation>
    <scope>NUCLEOTIDE SEQUENCE [LARGE SCALE GENOMIC DNA]</scope>
    <source>
        <strain evidence="8">COL-18-3</strain>
    </source>
</reference>
<keyword evidence="2" id="KW-0813">Transport</keyword>
<keyword evidence="8" id="KW-1185">Reference proteome</keyword>
<dbReference type="GO" id="GO:0016020">
    <property type="term" value="C:membrane"/>
    <property type="evidence" value="ECO:0007669"/>
    <property type="project" value="UniProtKB-SubCell"/>
</dbReference>
<dbReference type="Proteomes" id="UP000188320">
    <property type="component" value="Unassembled WGS sequence"/>
</dbReference>
<protein>
    <submittedName>
        <fullName evidence="7">Putative transporter</fullName>
    </submittedName>
</protein>
<feature type="transmembrane region" description="Helical" evidence="6">
    <location>
        <begin position="25"/>
        <end position="45"/>
    </location>
</feature>
<organism evidence="7 8">
    <name type="scientific">Zancudomyces culisetae</name>
    <name type="common">Gut fungus</name>
    <name type="synonym">Smittium culisetae</name>
    <dbReference type="NCBI Taxonomy" id="1213189"/>
    <lineage>
        <taxon>Eukaryota</taxon>
        <taxon>Fungi</taxon>
        <taxon>Fungi incertae sedis</taxon>
        <taxon>Zoopagomycota</taxon>
        <taxon>Kickxellomycotina</taxon>
        <taxon>Harpellomycetes</taxon>
        <taxon>Harpellales</taxon>
        <taxon>Legeriomycetaceae</taxon>
        <taxon>Zancudomyces</taxon>
    </lineage>
</organism>
<comment type="caution">
    <text evidence="7">The sequence shown here is derived from an EMBL/GenBank/DDBJ whole genome shotgun (WGS) entry which is preliminary data.</text>
</comment>
<dbReference type="PANTHER" id="PTHR43791:SF36">
    <property type="entry name" value="TRANSPORTER, PUTATIVE (AFU_ORTHOLOGUE AFUA_6G08340)-RELATED"/>
    <property type="match status" value="1"/>
</dbReference>
<dbReference type="EMBL" id="LSSK01000890">
    <property type="protein sequence ID" value="OMH81485.1"/>
    <property type="molecule type" value="Genomic_DNA"/>
</dbReference>
<evidence type="ECO:0000256" key="3">
    <source>
        <dbReference type="ARBA" id="ARBA00022692"/>
    </source>
</evidence>
<evidence type="ECO:0000256" key="1">
    <source>
        <dbReference type="ARBA" id="ARBA00004141"/>
    </source>
</evidence>
<dbReference type="AlphaFoldDB" id="A0A1R1PKK0"/>
<dbReference type="InterPro" id="IPR036259">
    <property type="entry name" value="MFS_trans_sf"/>
</dbReference>
<keyword evidence="5 6" id="KW-0472">Membrane</keyword>
<comment type="subcellular location">
    <subcellularLocation>
        <location evidence="1">Membrane</location>
        <topology evidence="1">Multi-pass membrane protein</topology>
    </subcellularLocation>
</comment>
<sequence>MQYCNTTTIAYGPTILKQIGFSSNMSLLFTSIPSLIGLISTFLSIRLAKRIPYYLMITGNFLILLVSFAVVGFVKNATLKYIFFCVAGLSGTPNSSLIVTWSSLNVGGTSKRLITSALVVAVGSAGSMVSPLFFTRNYAPAFTIGFILMIVLPAVGIVLSLSIALYYKTTNDRRDRNPIDVSHLTEDEQVQLNDRHPSFRYKL</sequence>
<dbReference type="PANTHER" id="PTHR43791">
    <property type="entry name" value="PERMEASE-RELATED"/>
    <property type="match status" value="1"/>
</dbReference>
<dbReference type="Gene3D" id="1.20.1250.20">
    <property type="entry name" value="MFS general substrate transporter like domains"/>
    <property type="match status" value="1"/>
</dbReference>
<accession>A0A1R1PKK0</accession>
<keyword evidence="3 6" id="KW-0812">Transmembrane</keyword>
<name>A0A1R1PKK0_ZANCU</name>